<organism evidence="7 8">
    <name type="scientific">Characodon lateralis</name>
    <dbReference type="NCBI Taxonomy" id="208331"/>
    <lineage>
        <taxon>Eukaryota</taxon>
        <taxon>Metazoa</taxon>
        <taxon>Chordata</taxon>
        <taxon>Craniata</taxon>
        <taxon>Vertebrata</taxon>
        <taxon>Euteleostomi</taxon>
        <taxon>Actinopterygii</taxon>
        <taxon>Neopterygii</taxon>
        <taxon>Teleostei</taxon>
        <taxon>Neoteleostei</taxon>
        <taxon>Acanthomorphata</taxon>
        <taxon>Ovalentaria</taxon>
        <taxon>Atherinomorphae</taxon>
        <taxon>Cyprinodontiformes</taxon>
        <taxon>Goodeidae</taxon>
        <taxon>Characodon</taxon>
    </lineage>
</organism>
<dbReference type="SUPFAM" id="SSF48371">
    <property type="entry name" value="ARM repeat"/>
    <property type="match status" value="1"/>
</dbReference>
<evidence type="ECO:0000259" key="5">
    <source>
        <dbReference type="Pfam" id="PF12783"/>
    </source>
</evidence>
<dbReference type="Pfam" id="PF12783">
    <property type="entry name" value="Sec7-like_HUS"/>
    <property type="match status" value="1"/>
</dbReference>
<dbReference type="PANTHER" id="PTHR10663:SF333">
    <property type="entry name" value="PROTEIN MON2 HOMOLOG"/>
    <property type="match status" value="1"/>
</dbReference>
<dbReference type="Proteomes" id="UP001352852">
    <property type="component" value="Unassembled WGS sequence"/>
</dbReference>
<keyword evidence="8" id="KW-1185">Reference proteome</keyword>
<feature type="domain" description="Mon2/Sec7/BIG1-like HUS" evidence="5">
    <location>
        <begin position="212"/>
        <end position="384"/>
    </location>
</feature>
<evidence type="ECO:0000256" key="2">
    <source>
        <dbReference type="ARBA" id="ARBA00022448"/>
    </source>
</evidence>
<sequence length="733" mass="79721">MSTSSPEAVKKLLENMQTDLRSLSMECKKKFPPVKEAAESGIVKIKTIAARNTEILAALKENSSEVVQPFLMGCGTKEPKITQLCLAAIQRLMSHEVVSEAAAGNIINMLWQLMENGLEELKLLQTVLVLLTTNTVVHDEVLSKAIVLCFRLHFTKDNITNNTAAATVRQVVTVVFERMVAEDERFKGIVEQPPPIQGNTNRRSVSTLRPSAKDAYMLFQDLCQLVNADAPYWLVGMTEMTRTFGLELLESVLNDFPGVFLQHQEFSFLLKERVCPLVIKLFSPNIKFRQGTSTTAPPAPVEKPYFPICMRLLRVVTVLIKHFYSLLVTECEIFLSLLVKFLDGEKPQWLRAVAVESVHRLCVQPHLLCSFCQSYDMKQHSTKVFRDIVNALGSFIQSLFIVPNGGSTAAVSAPAGGSGSGAQGTAQGGPGTGGGSGTLTTQAAFEYRGTWIPLMTVSVQGSAKATYLEMLDKVEPPSIPEGYAMSVAFSALLDLVRGITSMIERELTMEEEAAAEFRETHPDQEWKPEPGSHLVWEEMVNASWCGLLAALSLLLDASTDEAATENILKAEMTMASLCGRVGLVTPRDAFITAICKASLPPHYALTVLSSNSSNLSSKAYSIQGQSVQIISPSSESHQQVVAVGQPLSAQPQGTVVLTAKNIQCMRTLLNLAHCHGAVLGTSWQLVLATLQHLVWILGLKPAVGGALKPGRAVEGPSTVRVFSLLEEHCGSVV</sequence>
<dbReference type="EMBL" id="JAHUTJ010057569">
    <property type="protein sequence ID" value="MED6286265.1"/>
    <property type="molecule type" value="Genomic_DNA"/>
</dbReference>
<dbReference type="Pfam" id="PF16213">
    <property type="entry name" value="DCB"/>
    <property type="match status" value="1"/>
</dbReference>
<evidence type="ECO:0000256" key="4">
    <source>
        <dbReference type="SAM" id="MobiDB-lite"/>
    </source>
</evidence>
<evidence type="ECO:0000256" key="3">
    <source>
        <dbReference type="ARBA" id="ARBA00022927"/>
    </source>
</evidence>
<dbReference type="InterPro" id="IPR032629">
    <property type="entry name" value="DCB_dom"/>
</dbReference>
<gene>
    <name evidence="7" type="primary">MON2_1</name>
    <name evidence="7" type="ORF">CHARACLAT_004152</name>
</gene>
<dbReference type="PANTHER" id="PTHR10663">
    <property type="entry name" value="GUANYL-NUCLEOTIDE EXCHANGE FACTOR"/>
    <property type="match status" value="1"/>
</dbReference>
<feature type="compositionally biased region" description="Gly residues" evidence="4">
    <location>
        <begin position="416"/>
        <end position="437"/>
    </location>
</feature>
<evidence type="ECO:0000313" key="7">
    <source>
        <dbReference type="EMBL" id="MED6286265.1"/>
    </source>
</evidence>
<feature type="region of interest" description="Disordered" evidence="4">
    <location>
        <begin position="412"/>
        <end position="437"/>
    </location>
</feature>
<reference evidence="7 8" key="1">
    <citation type="submission" date="2021-06" db="EMBL/GenBank/DDBJ databases">
        <authorList>
            <person name="Palmer J.M."/>
        </authorList>
    </citation>
    <scope>NUCLEOTIDE SEQUENCE [LARGE SCALE GENOMIC DNA]</scope>
    <source>
        <strain evidence="7 8">CL_MEX2019</strain>
        <tissue evidence="7">Muscle</tissue>
    </source>
</reference>
<evidence type="ECO:0000259" key="6">
    <source>
        <dbReference type="Pfam" id="PF16213"/>
    </source>
</evidence>
<protein>
    <submittedName>
        <fullName evidence="7">Endocytosis and vacuole integrity protein</fullName>
    </submittedName>
</protein>
<evidence type="ECO:0000313" key="8">
    <source>
        <dbReference type="Proteomes" id="UP001352852"/>
    </source>
</evidence>
<comment type="similarity">
    <text evidence="1">Belongs to the MON2 family.</text>
</comment>
<accession>A0ABU7EGD9</accession>
<comment type="caution">
    <text evidence="7">The sequence shown here is derived from an EMBL/GenBank/DDBJ whole genome shotgun (WGS) entry which is preliminary data.</text>
</comment>
<feature type="domain" description="Mon2/Sec7/BIG1-like dimerisation and cyclophilin-binding" evidence="6">
    <location>
        <begin position="8"/>
        <end position="183"/>
    </location>
</feature>
<evidence type="ECO:0000256" key="1">
    <source>
        <dbReference type="ARBA" id="ARBA00008144"/>
    </source>
</evidence>
<keyword evidence="2" id="KW-0813">Transport</keyword>
<dbReference type="InterPro" id="IPR016024">
    <property type="entry name" value="ARM-type_fold"/>
</dbReference>
<dbReference type="InterPro" id="IPR032691">
    <property type="entry name" value="Mon2/Sec7/BIG1-like_HUS"/>
</dbReference>
<proteinExistence type="inferred from homology"/>
<keyword evidence="3" id="KW-0653">Protein transport</keyword>
<name>A0ABU7EGD9_9TELE</name>